<dbReference type="AlphaFoldDB" id="A0A7W6GQ14"/>
<comment type="caution">
    <text evidence="2">The sequence shown here is derived from an EMBL/GenBank/DDBJ whole genome shotgun (WGS) entry which is preliminary data.</text>
</comment>
<organism evidence="2 3">
    <name type="scientific">Sphingobium fontiphilum</name>
    <dbReference type="NCBI Taxonomy" id="944425"/>
    <lineage>
        <taxon>Bacteria</taxon>
        <taxon>Pseudomonadati</taxon>
        <taxon>Pseudomonadota</taxon>
        <taxon>Alphaproteobacteria</taxon>
        <taxon>Sphingomonadales</taxon>
        <taxon>Sphingomonadaceae</taxon>
        <taxon>Sphingobium</taxon>
    </lineage>
</organism>
<evidence type="ECO:0000256" key="1">
    <source>
        <dbReference type="SAM" id="Phobius"/>
    </source>
</evidence>
<name>A0A7W6GQ14_9SPHN</name>
<keyword evidence="1" id="KW-0472">Membrane</keyword>
<dbReference type="RefSeq" id="WP_183956354.1">
    <property type="nucleotide sequence ID" value="NZ_JACIEB010000008.1"/>
</dbReference>
<accession>A0A7W6GQ14</accession>
<dbReference type="EMBL" id="JACIEB010000008">
    <property type="protein sequence ID" value="MBB3983420.1"/>
    <property type="molecule type" value="Genomic_DNA"/>
</dbReference>
<evidence type="ECO:0000313" key="2">
    <source>
        <dbReference type="EMBL" id="MBB3983420.1"/>
    </source>
</evidence>
<proteinExistence type="predicted"/>
<evidence type="ECO:0000313" key="3">
    <source>
        <dbReference type="Proteomes" id="UP000552757"/>
    </source>
</evidence>
<dbReference type="Proteomes" id="UP000552757">
    <property type="component" value="Unassembled WGS sequence"/>
</dbReference>
<reference evidence="2 3" key="1">
    <citation type="submission" date="2020-08" db="EMBL/GenBank/DDBJ databases">
        <title>Genomic Encyclopedia of Type Strains, Phase IV (KMG-IV): sequencing the most valuable type-strain genomes for metagenomic binning, comparative biology and taxonomic classification.</title>
        <authorList>
            <person name="Goeker M."/>
        </authorList>
    </citation>
    <scope>NUCLEOTIDE SEQUENCE [LARGE SCALE GENOMIC DNA]</scope>
    <source>
        <strain evidence="2 3">DSM 29348</strain>
    </source>
</reference>
<feature type="transmembrane region" description="Helical" evidence="1">
    <location>
        <begin position="56"/>
        <end position="74"/>
    </location>
</feature>
<keyword evidence="1" id="KW-0812">Transmembrane</keyword>
<protein>
    <submittedName>
        <fullName evidence="2">Uncharacterized protein</fullName>
    </submittedName>
</protein>
<feature type="transmembrane region" description="Helical" evidence="1">
    <location>
        <begin position="25"/>
        <end position="44"/>
    </location>
</feature>
<gene>
    <name evidence="2" type="ORF">GGR44_003108</name>
</gene>
<keyword evidence="3" id="KW-1185">Reference proteome</keyword>
<keyword evidence="1" id="KW-1133">Transmembrane helix</keyword>
<sequence length="186" mass="20113">MGVFISLADDFHGRGGAGAVGDGLLLGRGSIIAYVLPCAIIIAFSAKLENYSIKPAILGAFLTFASLMTGWWVGVKYWSYQMPSKVIRDSLNIAGAAPFCLATHLGAVHGRGDLNGLKILSPGDKGVHWKFHLLLKVERNTGIDFYNWSHRASAFQPVNQQAREGLKLDKMRICIAEPQFAAALIG</sequence>